<feature type="signal peptide" evidence="1">
    <location>
        <begin position="1"/>
        <end position="19"/>
    </location>
</feature>
<keyword evidence="1" id="KW-0732">Signal</keyword>
<proteinExistence type="predicted"/>
<protein>
    <submittedName>
        <fullName evidence="2">Uncharacterized protein</fullName>
    </submittedName>
</protein>
<accession>A0A814K158</accession>
<keyword evidence="4" id="KW-1185">Reference proteome</keyword>
<dbReference type="EMBL" id="CAJNOQ010004063">
    <property type="protein sequence ID" value="CAF1043066.1"/>
    <property type="molecule type" value="Genomic_DNA"/>
</dbReference>
<evidence type="ECO:0000313" key="3">
    <source>
        <dbReference type="EMBL" id="CAF3813190.1"/>
    </source>
</evidence>
<evidence type="ECO:0000256" key="1">
    <source>
        <dbReference type="SAM" id="SignalP"/>
    </source>
</evidence>
<dbReference type="EMBL" id="CAJOBC010004063">
    <property type="protein sequence ID" value="CAF3813190.1"/>
    <property type="molecule type" value="Genomic_DNA"/>
</dbReference>
<name>A0A814K158_9BILA</name>
<reference evidence="2" key="1">
    <citation type="submission" date="2021-02" db="EMBL/GenBank/DDBJ databases">
        <authorList>
            <person name="Nowell W R."/>
        </authorList>
    </citation>
    <scope>NUCLEOTIDE SEQUENCE</scope>
</reference>
<evidence type="ECO:0000313" key="4">
    <source>
        <dbReference type="Proteomes" id="UP000663829"/>
    </source>
</evidence>
<dbReference type="AlphaFoldDB" id="A0A814K158"/>
<feature type="chain" id="PRO_5036224970" evidence="1">
    <location>
        <begin position="20"/>
        <end position="329"/>
    </location>
</feature>
<comment type="caution">
    <text evidence="2">The sequence shown here is derived from an EMBL/GenBank/DDBJ whole genome shotgun (WGS) entry which is preliminary data.</text>
</comment>
<gene>
    <name evidence="2" type="ORF">GPM918_LOCUS15882</name>
    <name evidence="3" type="ORF">SRO942_LOCUS15882</name>
</gene>
<evidence type="ECO:0000313" key="2">
    <source>
        <dbReference type="EMBL" id="CAF1043066.1"/>
    </source>
</evidence>
<dbReference type="Proteomes" id="UP000681722">
    <property type="component" value="Unassembled WGS sequence"/>
</dbReference>
<dbReference type="OrthoDB" id="9977607at2759"/>
<dbReference type="Proteomes" id="UP000663829">
    <property type="component" value="Unassembled WGS sequence"/>
</dbReference>
<organism evidence="2 4">
    <name type="scientific">Didymodactylos carnosus</name>
    <dbReference type="NCBI Taxonomy" id="1234261"/>
    <lineage>
        <taxon>Eukaryota</taxon>
        <taxon>Metazoa</taxon>
        <taxon>Spiralia</taxon>
        <taxon>Gnathifera</taxon>
        <taxon>Rotifera</taxon>
        <taxon>Eurotatoria</taxon>
        <taxon>Bdelloidea</taxon>
        <taxon>Philodinida</taxon>
        <taxon>Philodinidae</taxon>
        <taxon>Didymodactylos</taxon>
    </lineage>
</organism>
<sequence length="329" mass="38262">MMNIRLFIVVWSITRVVESLAYQYPQCSASSELRCMDETRINCVNNTESENSDRWCCPGLTCLSLTIPSTDTQTQYMTNQCVNSSISHNTQNLNVKKLTDLNLKLNIKKPTPIPPILPLVWKALNTTSYNMSDDTFSNGSIYFNQNYNGIRVDYYPTCAFLQLWNKGIDSNYVPCSVLFYEEYNYYIYDTYKICCKYKFPSWKNNYLCSSNATYGGEHYINNNLATLWEVEWFSNFTGEGPVRNIRNTYIKTDSNMPVRFLEDLDTGYTDFNEVILDDVPKSVFEDIINKYECHDGWHPIDNPNDKTCTRYNSQTLRRSWPCPTPTCNV</sequence>